<evidence type="ECO:0000256" key="1">
    <source>
        <dbReference type="ARBA" id="ARBA00005964"/>
    </source>
</evidence>
<dbReference type="InterPro" id="IPR002018">
    <property type="entry name" value="CarbesteraseB"/>
</dbReference>
<keyword evidence="3 6" id="KW-0378">Hydrolase</keyword>
<proteinExistence type="inferred from homology"/>
<organism evidence="8 9">
    <name type="scientific">Exocentrus adspersus</name>
    <dbReference type="NCBI Taxonomy" id="1586481"/>
    <lineage>
        <taxon>Eukaryota</taxon>
        <taxon>Metazoa</taxon>
        <taxon>Ecdysozoa</taxon>
        <taxon>Arthropoda</taxon>
        <taxon>Hexapoda</taxon>
        <taxon>Insecta</taxon>
        <taxon>Pterygota</taxon>
        <taxon>Neoptera</taxon>
        <taxon>Endopterygota</taxon>
        <taxon>Coleoptera</taxon>
        <taxon>Polyphaga</taxon>
        <taxon>Cucujiformia</taxon>
        <taxon>Chrysomeloidea</taxon>
        <taxon>Cerambycidae</taxon>
        <taxon>Lamiinae</taxon>
        <taxon>Acanthocinini</taxon>
        <taxon>Exocentrus</taxon>
    </lineage>
</organism>
<feature type="signal peptide" evidence="6">
    <location>
        <begin position="1"/>
        <end position="16"/>
    </location>
</feature>
<dbReference type="InterPro" id="IPR019826">
    <property type="entry name" value="Carboxylesterase_B_AS"/>
</dbReference>
<dbReference type="EMBL" id="JANEYG010000005">
    <property type="protein sequence ID" value="KAJ8923071.1"/>
    <property type="molecule type" value="Genomic_DNA"/>
</dbReference>
<dbReference type="InterPro" id="IPR029058">
    <property type="entry name" value="AB_hydrolase_fold"/>
</dbReference>
<comment type="caution">
    <text evidence="8">The sequence shown here is derived from an EMBL/GenBank/DDBJ whole genome shotgun (WGS) entry which is preliminary data.</text>
</comment>
<dbReference type="FunFam" id="3.40.50.1820:FF:000155">
    <property type="entry name" value="Carboxylic ester hydrolase"/>
    <property type="match status" value="1"/>
</dbReference>
<accession>A0AAV8W8Y9</accession>
<sequence length="568" mass="63534">MIRQVALIAFLGYALAFPDASAKTRRSAENPVVTTPLGQMQGTVMTSRLGKPIYAFRGIRYAKPPVNELRFKPPVPAEPWEGVYNATVDGPLCPQPTTDPISEDCLILNVYSTKLPKGAENPKRSVIVHIHAGGFYSVGSPSYWAGPNYFMDQDIVLVTFNYRLGTLGFLSTGDKEAPGNNGLRDQVLVLKWVKQNIAAFGGDPDCVTILGYSAGAWSVILHMVSPMSQDLFHKAVAMSGSPLGNWPIPHNQLDVAKKQARIVGCPDDSPGNIIKCLKTKPFNELGESLPKFKEFADDPVLIWSPVIEPDLGHQRFLTAHPIHLIQNGQFRRVPLITGITADEFGHRAFTVVNNDTLVKELNSNFDKDAPIAFLYERDTDTSKAISKAIKSFYLHDKPVDKTQLAALAQLYADSTVGFAVNRAAKLIAEHSNASVYYYRFSYQGRYSHFYTPESNNTVPYGVVHHDDLIYLFYISKLFPLFKESSPTEVEMVAKLTTLYANFAKTGNPIPAPTDKLDNVKWEPFTLKEQKYMDIGNKLVMHEKLYDKRYAEWEKLFPLSQYSKNKQSH</sequence>
<gene>
    <name evidence="8" type="ORF">NQ315_001623</name>
</gene>
<dbReference type="AlphaFoldDB" id="A0AAV8W8Y9"/>
<evidence type="ECO:0000256" key="4">
    <source>
        <dbReference type="ARBA" id="ARBA00023157"/>
    </source>
</evidence>
<keyword evidence="2" id="KW-0719">Serine esterase</keyword>
<dbReference type="GO" id="GO:0052689">
    <property type="term" value="F:carboxylic ester hydrolase activity"/>
    <property type="evidence" value="ECO:0007669"/>
    <property type="project" value="UniProtKB-KW"/>
</dbReference>
<feature type="chain" id="PRO_5043111151" description="Carboxylic ester hydrolase" evidence="6">
    <location>
        <begin position="17"/>
        <end position="568"/>
    </location>
</feature>
<evidence type="ECO:0000313" key="9">
    <source>
        <dbReference type="Proteomes" id="UP001159042"/>
    </source>
</evidence>
<dbReference type="Gene3D" id="3.40.50.1820">
    <property type="entry name" value="alpha/beta hydrolase"/>
    <property type="match status" value="1"/>
</dbReference>
<dbReference type="Proteomes" id="UP001159042">
    <property type="component" value="Unassembled WGS sequence"/>
</dbReference>
<evidence type="ECO:0000259" key="7">
    <source>
        <dbReference type="Pfam" id="PF00135"/>
    </source>
</evidence>
<reference evidence="8 9" key="1">
    <citation type="journal article" date="2023" name="Insect Mol. Biol.">
        <title>Genome sequencing provides insights into the evolution of gene families encoding plant cell wall-degrading enzymes in longhorned beetles.</title>
        <authorList>
            <person name="Shin N.R."/>
            <person name="Okamura Y."/>
            <person name="Kirsch R."/>
            <person name="Pauchet Y."/>
        </authorList>
    </citation>
    <scope>NUCLEOTIDE SEQUENCE [LARGE SCALE GENOMIC DNA]</scope>
    <source>
        <strain evidence="8">EAD_L_NR</strain>
    </source>
</reference>
<dbReference type="SUPFAM" id="SSF53474">
    <property type="entry name" value="alpha/beta-Hydrolases"/>
    <property type="match status" value="1"/>
</dbReference>
<evidence type="ECO:0000256" key="2">
    <source>
        <dbReference type="ARBA" id="ARBA00022487"/>
    </source>
</evidence>
<evidence type="ECO:0000256" key="6">
    <source>
        <dbReference type="RuleBase" id="RU361235"/>
    </source>
</evidence>
<dbReference type="PROSITE" id="PS00122">
    <property type="entry name" value="CARBOXYLESTERASE_B_1"/>
    <property type="match status" value="1"/>
</dbReference>
<keyword evidence="5" id="KW-0325">Glycoprotein</keyword>
<keyword evidence="6" id="KW-0732">Signal</keyword>
<keyword evidence="4" id="KW-1015">Disulfide bond</keyword>
<protein>
    <recommendedName>
        <fullName evidence="6">Carboxylic ester hydrolase</fullName>
        <ecNumber evidence="6">3.1.1.-</ecNumber>
    </recommendedName>
</protein>
<feature type="domain" description="Carboxylesterase type B" evidence="7">
    <location>
        <begin position="30"/>
        <end position="552"/>
    </location>
</feature>
<dbReference type="PANTHER" id="PTHR43142:SF1">
    <property type="entry name" value="CARBOXYLIC ESTER HYDROLASE"/>
    <property type="match status" value="1"/>
</dbReference>
<comment type="similarity">
    <text evidence="1 6">Belongs to the type-B carboxylesterase/lipase family.</text>
</comment>
<name>A0AAV8W8Y9_9CUCU</name>
<keyword evidence="9" id="KW-1185">Reference proteome</keyword>
<dbReference type="PANTHER" id="PTHR43142">
    <property type="entry name" value="CARBOXYLIC ESTER HYDROLASE"/>
    <property type="match status" value="1"/>
</dbReference>
<evidence type="ECO:0000313" key="8">
    <source>
        <dbReference type="EMBL" id="KAJ8923071.1"/>
    </source>
</evidence>
<evidence type="ECO:0000256" key="3">
    <source>
        <dbReference type="ARBA" id="ARBA00022801"/>
    </source>
</evidence>
<dbReference type="Pfam" id="PF00135">
    <property type="entry name" value="COesterase"/>
    <property type="match status" value="1"/>
</dbReference>
<dbReference type="EC" id="3.1.1.-" evidence="6"/>
<evidence type="ECO:0000256" key="5">
    <source>
        <dbReference type="ARBA" id="ARBA00023180"/>
    </source>
</evidence>